<reference evidence="5" key="1">
    <citation type="submission" date="2016-07" db="EMBL/GenBank/DDBJ databases">
        <title>Multiple horizontal gene transfer events from other fungi enriched the ability of initially mycotrophic Trichoderma (Ascomycota) to feed on dead plant biomass.</title>
        <authorList>
            <consortium name="DOE Joint Genome Institute"/>
            <person name="Atanasova L."/>
            <person name="Chenthamara K."/>
            <person name="Zhang J."/>
            <person name="Grujic M."/>
            <person name="Henrissat B."/>
            <person name="Kuo A."/>
            <person name="Aerts A."/>
            <person name="Salamov A."/>
            <person name="Lipzen A."/>
            <person name="Labutti K."/>
            <person name="Barry K."/>
            <person name="Miao Y."/>
            <person name="Rahimi M.J."/>
            <person name="Shen Q."/>
            <person name="Grigoriev I.V."/>
            <person name="Kubicek C.P."/>
            <person name="Druzhinina I.S."/>
        </authorList>
    </citation>
    <scope>NUCLEOTIDE SEQUENCE [LARGE SCALE GENOMIC DNA]</scope>
    <source>
        <strain evidence="5">TUCIM 6016</strain>
    </source>
</reference>
<dbReference type="GO" id="GO:1903373">
    <property type="term" value="P:positive regulation of endoplasmic reticulum tubular network organization"/>
    <property type="evidence" value="ECO:0007669"/>
    <property type="project" value="UniProtKB-UniRule"/>
</dbReference>
<keyword evidence="1" id="KW-1133">Transmembrane helix</keyword>
<sequence length="379" mass="41693">MVSFWPWKSDDSSPASFEKALSALSKKIATTQSRLEYTRLRSRKIKLLGTLYTSFAYLVSVIVLLLVVGYPNLGPWEWTGMAGGPVLIHLTRVVITSYYNYRIDSLEAKLKALQEERGKTIQKLKDATKYDSTLELIEKYGGPDGRPRSRQQEAPEEPADAKKSHPQQGSWAMPDRIHISPPPTANIPRRELSPASLAPSSRPVTPLAQSVGSLDTTAEFAPNAFGNNLPPPRPQSAQSQQMYNIPPPAPSEPHWYDRIFDVLLGEDETAAKNRIVLICRSCRVVNGQAPPGTKSLGELGMWKCMACGTPNGEMDEGKRIVREVLKSHEKEKDASSSKEPSTPETDDGAKEAEDSELSSSHADGPAASVKARRSTRSKK</sequence>
<feature type="transmembrane region" description="Helical" evidence="1">
    <location>
        <begin position="82"/>
        <end position="101"/>
    </location>
</feature>
<dbReference type="GO" id="GO:0071788">
    <property type="term" value="P:endoplasmic reticulum tubular network maintenance"/>
    <property type="evidence" value="ECO:0007669"/>
    <property type="project" value="UniProtKB-UniRule"/>
</dbReference>
<comment type="domain">
    <text evidence="1">The C4-type zinc finger motif is necessary both for its ER three-way tubular junction localization and formation.</text>
</comment>
<dbReference type="InterPro" id="IPR019273">
    <property type="entry name" value="Lunapark_Znf"/>
</dbReference>
<gene>
    <name evidence="4" type="ORF">BBK36DRAFT_1136918</name>
</gene>
<feature type="region of interest" description="Disordered" evidence="2">
    <location>
        <begin position="220"/>
        <end position="250"/>
    </location>
</feature>
<dbReference type="InterPro" id="IPR040115">
    <property type="entry name" value="Lnp"/>
</dbReference>
<evidence type="ECO:0000256" key="2">
    <source>
        <dbReference type="SAM" id="MobiDB-lite"/>
    </source>
</evidence>
<dbReference type="Proteomes" id="UP000241546">
    <property type="component" value="Unassembled WGS sequence"/>
</dbReference>
<feature type="compositionally biased region" description="Basic and acidic residues" evidence="2">
    <location>
        <begin position="145"/>
        <end position="163"/>
    </location>
</feature>
<evidence type="ECO:0000313" key="5">
    <source>
        <dbReference type="Proteomes" id="UP000241546"/>
    </source>
</evidence>
<protein>
    <recommendedName>
        <fullName evidence="1">Endoplasmic reticulum junction formation protein lunapark</fullName>
    </recommendedName>
</protein>
<keyword evidence="1" id="KW-0472">Membrane</keyword>
<keyword evidence="5" id="KW-1185">Reference proteome</keyword>
<dbReference type="Pfam" id="PF10058">
    <property type="entry name" value="Zn_ribbon_10"/>
    <property type="match status" value="1"/>
</dbReference>
<keyword evidence="1" id="KW-0863">Zinc-finger</keyword>
<dbReference type="GO" id="GO:0008270">
    <property type="term" value="F:zinc ion binding"/>
    <property type="evidence" value="ECO:0007669"/>
    <property type="project" value="UniProtKB-KW"/>
</dbReference>
<name>A0A2T4BLQ9_9HYPO</name>
<evidence type="ECO:0000313" key="4">
    <source>
        <dbReference type="EMBL" id="PTB70243.1"/>
    </source>
</evidence>
<dbReference type="PANTHER" id="PTHR22166">
    <property type="entry name" value="ENDOPLASMIC RETICULUM JUNCTION FORMATION PROTEIN LUNAPARK"/>
    <property type="match status" value="1"/>
</dbReference>
<dbReference type="PANTHER" id="PTHR22166:SF12">
    <property type="entry name" value="ENDOPLASMIC RETICULUM JUNCTION FORMATION PROTEIN LUNAPARK"/>
    <property type="match status" value="1"/>
</dbReference>
<feature type="region of interest" description="Disordered" evidence="2">
    <location>
        <begin position="138"/>
        <end position="208"/>
    </location>
</feature>
<dbReference type="RefSeq" id="XP_024753563.1">
    <property type="nucleotide sequence ID" value="XM_024893116.1"/>
</dbReference>
<feature type="compositionally biased region" description="Basic residues" evidence="2">
    <location>
        <begin position="370"/>
        <end position="379"/>
    </location>
</feature>
<feature type="transmembrane region" description="Helical" evidence="1">
    <location>
        <begin position="47"/>
        <end position="70"/>
    </location>
</feature>
<dbReference type="OrthoDB" id="1725934at2759"/>
<proteinExistence type="inferred from homology"/>
<dbReference type="AlphaFoldDB" id="A0A2T4BLQ9"/>
<feature type="compositionally biased region" description="Basic and acidic residues" evidence="2">
    <location>
        <begin position="324"/>
        <end position="336"/>
    </location>
</feature>
<keyword evidence="1" id="KW-0812">Transmembrane</keyword>
<accession>A0A2T4BLQ9</accession>
<comment type="subcellular location">
    <subcellularLocation>
        <location evidence="1">Endoplasmic reticulum membrane</location>
        <topology evidence="1">Multi-pass membrane protein</topology>
    </subcellularLocation>
</comment>
<comment type="function">
    <text evidence="1">Plays a role in determining ER morphology.</text>
</comment>
<evidence type="ECO:0000259" key="3">
    <source>
        <dbReference type="Pfam" id="PF10058"/>
    </source>
</evidence>
<feature type="domain" description="Lunapark zinc ribbon" evidence="3">
    <location>
        <begin position="255"/>
        <end position="310"/>
    </location>
</feature>
<dbReference type="EMBL" id="KZ680207">
    <property type="protein sequence ID" value="PTB70243.1"/>
    <property type="molecule type" value="Genomic_DNA"/>
</dbReference>
<evidence type="ECO:0000256" key="1">
    <source>
        <dbReference type="RuleBase" id="RU367073"/>
    </source>
</evidence>
<comment type="similarity">
    <text evidence="1">Belongs to the lunapark family.</text>
</comment>
<organism evidence="4 5">
    <name type="scientific">Trichoderma citrinoviride</name>
    <dbReference type="NCBI Taxonomy" id="58853"/>
    <lineage>
        <taxon>Eukaryota</taxon>
        <taxon>Fungi</taxon>
        <taxon>Dikarya</taxon>
        <taxon>Ascomycota</taxon>
        <taxon>Pezizomycotina</taxon>
        <taxon>Sordariomycetes</taxon>
        <taxon>Hypocreomycetidae</taxon>
        <taxon>Hypocreales</taxon>
        <taxon>Hypocreaceae</taxon>
        <taxon>Trichoderma</taxon>
    </lineage>
</organism>
<keyword evidence="1" id="KW-0862">Zinc</keyword>
<dbReference type="GO" id="GO:0098826">
    <property type="term" value="C:endoplasmic reticulum tubular network membrane"/>
    <property type="evidence" value="ECO:0007669"/>
    <property type="project" value="UniProtKB-UniRule"/>
</dbReference>
<keyword evidence="1" id="KW-0256">Endoplasmic reticulum</keyword>
<dbReference type="GeneID" id="36601234"/>
<feature type="region of interest" description="Disordered" evidence="2">
    <location>
        <begin position="324"/>
        <end position="379"/>
    </location>
</feature>
<keyword evidence="1" id="KW-0479">Metal-binding</keyword>